<protein>
    <recommendedName>
        <fullName evidence="4">Putative HNH nuclease YajD</fullName>
    </recommendedName>
</protein>
<sequence length="155" mass="18074">MPNRPKKPCAVPGCPNLTQSRYCQDHQHKEQQDKSHRHRYYDEHFRDQTTRDFYHSKEWQRVRRAALVRDHYLCQHCLAKQRITPADVVDHIVPVRVDWSLRLSLGNLQSLCNPCHNRKTAEDKRIYGEGRGKNFSPGGSGPRAPLSVHKVPFLA</sequence>
<dbReference type="PANTHER" id="PTHR41286:SF1">
    <property type="entry name" value="HNH NUCLEASE YAJD-RELATED"/>
    <property type="match status" value="1"/>
</dbReference>
<evidence type="ECO:0000256" key="4">
    <source>
        <dbReference type="ARBA" id="ARBA00040194"/>
    </source>
</evidence>
<dbReference type="GO" id="GO:0004519">
    <property type="term" value="F:endonuclease activity"/>
    <property type="evidence" value="ECO:0007669"/>
    <property type="project" value="UniProtKB-KW"/>
</dbReference>
<dbReference type="GO" id="GO:0016787">
    <property type="term" value="F:hydrolase activity"/>
    <property type="evidence" value="ECO:0007669"/>
    <property type="project" value="UniProtKB-KW"/>
</dbReference>
<evidence type="ECO:0000256" key="3">
    <source>
        <dbReference type="ARBA" id="ARBA00038412"/>
    </source>
</evidence>
<dbReference type="Proteomes" id="UP000018339">
    <property type="component" value="Unassembled WGS sequence"/>
</dbReference>
<dbReference type="PANTHER" id="PTHR41286">
    <property type="entry name" value="HNH NUCLEASE YAJD-RELATED"/>
    <property type="match status" value="1"/>
</dbReference>
<dbReference type="CDD" id="cd00085">
    <property type="entry name" value="HNHc"/>
    <property type="match status" value="1"/>
</dbReference>
<dbReference type="Pfam" id="PF01844">
    <property type="entry name" value="HNH"/>
    <property type="match status" value="1"/>
</dbReference>
<reference evidence="6 7" key="1">
    <citation type="journal article" date="2014" name="Genome Announc.">
        <title>Draft Genome Sequence of Geobacillus thermopakistaniensis Strain MAS1.</title>
        <authorList>
            <person name="Siddiqui M.A."/>
            <person name="Rashid N."/>
            <person name="Ayyampalayam S."/>
            <person name="Whitman W.B."/>
        </authorList>
    </citation>
    <scope>NUCLEOTIDE SEQUENCE [LARGE SCALE GENOMIC DNA]</scope>
    <source>
        <strain evidence="6 7">MAS1</strain>
    </source>
</reference>
<organism evidence="6 7">
    <name type="scientific">Geobacillus thermopakistaniensis (strain MAS1)</name>
    <dbReference type="NCBI Taxonomy" id="1408282"/>
    <lineage>
        <taxon>Bacteria</taxon>
        <taxon>Bacillati</taxon>
        <taxon>Bacillota</taxon>
        <taxon>Bacilli</taxon>
        <taxon>Bacillales</taxon>
        <taxon>Anoxybacillaceae</taxon>
        <taxon>Geobacillus</taxon>
    </lineage>
</organism>
<proteinExistence type="inferred from homology"/>
<accession>A0A7U9P5X7</accession>
<keyword evidence="2" id="KW-0378">Hydrolase</keyword>
<feature type="domain" description="HNH nuclease" evidence="5">
    <location>
        <begin position="61"/>
        <end position="117"/>
    </location>
</feature>
<evidence type="ECO:0000313" key="7">
    <source>
        <dbReference type="Proteomes" id="UP000018339"/>
    </source>
</evidence>
<evidence type="ECO:0000256" key="2">
    <source>
        <dbReference type="ARBA" id="ARBA00022801"/>
    </source>
</evidence>
<evidence type="ECO:0000313" key="6">
    <source>
        <dbReference type="EMBL" id="ESU71099.1"/>
    </source>
</evidence>
<evidence type="ECO:0000256" key="1">
    <source>
        <dbReference type="ARBA" id="ARBA00022722"/>
    </source>
</evidence>
<dbReference type="Gene3D" id="1.10.30.50">
    <property type="match status" value="1"/>
</dbReference>
<comment type="similarity">
    <text evidence="3">Belongs to the HNH nuclease family.</text>
</comment>
<name>A0A7U9P5X7_GEOTM</name>
<dbReference type="GO" id="GO:0005829">
    <property type="term" value="C:cytosol"/>
    <property type="evidence" value="ECO:0007669"/>
    <property type="project" value="TreeGrafter"/>
</dbReference>
<keyword evidence="7" id="KW-1185">Reference proteome</keyword>
<keyword evidence="1" id="KW-0540">Nuclease</keyword>
<dbReference type="GO" id="GO:0003676">
    <property type="term" value="F:nucleic acid binding"/>
    <property type="evidence" value="ECO:0007669"/>
    <property type="project" value="InterPro"/>
</dbReference>
<dbReference type="InterPro" id="IPR003615">
    <property type="entry name" value="HNH_nuc"/>
</dbReference>
<dbReference type="GO" id="GO:0008270">
    <property type="term" value="F:zinc ion binding"/>
    <property type="evidence" value="ECO:0007669"/>
    <property type="project" value="InterPro"/>
</dbReference>
<keyword evidence="6" id="KW-0255">Endonuclease</keyword>
<dbReference type="EMBL" id="AYSF01000078">
    <property type="protein sequence ID" value="ESU71099.1"/>
    <property type="molecule type" value="Genomic_DNA"/>
</dbReference>
<dbReference type="AlphaFoldDB" id="A0A7U9P5X7"/>
<evidence type="ECO:0000259" key="5">
    <source>
        <dbReference type="SMART" id="SM00507"/>
    </source>
</evidence>
<gene>
    <name evidence="6" type="ORF">T260_15065</name>
</gene>
<dbReference type="InterPro" id="IPR002711">
    <property type="entry name" value="HNH"/>
</dbReference>
<dbReference type="SMART" id="SM00507">
    <property type="entry name" value="HNHc"/>
    <property type="match status" value="1"/>
</dbReference>
<comment type="caution">
    <text evidence="6">The sequence shown here is derived from an EMBL/GenBank/DDBJ whole genome shotgun (WGS) entry which is preliminary data.</text>
</comment>